<feature type="region of interest" description="Disordered" evidence="1">
    <location>
        <begin position="59"/>
        <end position="79"/>
    </location>
</feature>
<dbReference type="KEGG" id="sfa:Sfla_6704"/>
<feature type="region of interest" description="Disordered" evidence="1">
    <location>
        <begin position="1"/>
        <end position="23"/>
    </location>
</feature>
<accession>A0A8D3WQ58</accession>
<gene>
    <name evidence="2" type="ORF">Sfla_6704</name>
</gene>
<geneLocation type="plasmid" evidence="2 3">
    <name>pSFLA02</name>
</geneLocation>
<sequence>MASRTRTERPSRTRTRRTNGRPALALSTIPAQELNLLPGEMSLVCRDCKTWCPITGLKTPKMAPHRRPEEQGAHRCPSSNQLLEANVTFDEWREQLMTVEATATYRRAPRQHHKPLPEPFTPVHRLAARERTSLVHLFVLLEQARHALCAHRTACTGCRGGGRCATGRDLEISFRETQATCTIAREQQMRSDRLNAQRARAVRTGQERTRAYVLDKAHQIDQLRRAVPQGALPTEGPEVPLIHLAPRQAAAQPEEGQIKCEHCGATESGLADAVAAGWHRVTRRPHCGRCAQRFPAWTRTSF</sequence>
<dbReference type="Proteomes" id="UP000002066">
    <property type="component" value="Plasmid pSFLA02"/>
</dbReference>
<organism evidence="2 3">
    <name type="scientific">Streptomyces pratensis (strain ATCC 33331 / IAF-45CD)</name>
    <dbReference type="NCBI Taxonomy" id="591167"/>
    <lineage>
        <taxon>Bacteria</taxon>
        <taxon>Bacillati</taxon>
        <taxon>Actinomycetota</taxon>
        <taxon>Actinomycetes</taxon>
        <taxon>Kitasatosporales</taxon>
        <taxon>Streptomycetaceae</taxon>
        <taxon>Streptomyces</taxon>
    </lineage>
</organism>
<name>A0A8D3WQ58_STRFA</name>
<evidence type="ECO:0000256" key="1">
    <source>
        <dbReference type="SAM" id="MobiDB-lite"/>
    </source>
</evidence>
<keyword evidence="2" id="KW-0614">Plasmid</keyword>
<dbReference type="EMBL" id="CP002477">
    <property type="protein sequence ID" value="ADW07998.1"/>
    <property type="molecule type" value="Genomic_DNA"/>
</dbReference>
<evidence type="ECO:0000313" key="2">
    <source>
        <dbReference type="EMBL" id="ADW07998.1"/>
    </source>
</evidence>
<protein>
    <submittedName>
        <fullName evidence="2">Uncharacterized protein</fullName>
    </submittedName>
</protein>
<reference evidence="2 3" key="1">
    <citation type="submission" date="2011-01" db="EMBL/GenBank/DDBJ databases">
        <title>Complete sequence of plasmid2 of Streptomyces flavogriseus ATCC 33331.</title>
        <authorList>
            <consortium name="US DOE Joint Genome Institute"/>
            <person name="Lucas S."/>
            <person name="Copeland A."/>
            <person name="Lapidus A."/>
            <person name="Cheng J.-F."/>
            <person name="Goodwin L."/>
            <person name="Pitluck S."/>
            <person name="Davenport K."/>
            <person name="Detter J.C."/>
            <person name="Han C."/>
            <person name="Tapia R."/>
            <person name="Land M."/>
            <person name="Hauser L."/>
            <person name="Kyrpides N."/>
            <person name="Ivanova N."/>
            <person name="Ovchinnikova G."/>
            <person name="Pagani I."/>
            <person name="Brumm P."/>
            <person name="Mead D."/>
            <person name="Woyke T."/>
        </authorList>
    </citation>
    <scope>NUCLEOTIDE SEQUENCE [LARGE SCALE GENOMIC DNA]</scope>
    <source>
        <strain evidence="3">ATCC 33331 / IAF-45CD</strain>
        <plasmid evidence="2 3">pSFLA02</plasmid>
    </source>
</reference>
<evidence type="ECO:0000313" key="3">
    <source>
        <dbReference type="Proteomes" id="UP000002066"/>
    </source>
</evidence>
<proteinExistence type="predicted"/>
<feature type="compositionally biased region" description="Basic and acidic residues" evidence="1">
    <location>
        <begin position="1"/>
        <end position="11"/>
    </location>
</feature>
<dbReference type="AlphaFoldDB" id="A0A8D3WQ58"/>